<dbReference type="SUPFAM" id="SSF52540">
    <property type="entry name" value="P-loop containing nucleoside triphosphate hydrolases"/>
    <property type="match status" value="1"/>
</dbReference>
<keyword evidence="1" id="KW-0813">Transport</keyword>
<evidence type="ECO:0000256" key="3">
    <source>
        <dbReference type="ARBA" id="ARBA00022840"/>
    </source>
</evidence>
<protein>
    <submittedName>
        <fullName evidence="6">Putative ABC transport system ATP-binding protein/lipoprotein-releasing system ATP-binding protein</fullName>
    </submittedName>
</protein>
<name>A0A4R7RUB5_9BACT</name>
<evidence type="ECO:0000256" key="1">
    <source>
        <dbReference type="ARBA" id="ARBA00022448"/>
    </source>
</evidence>
<dbReference type="GO" id="GO:0022857">
    <property type="term" value="F:transmembrane transporter activity"/>
    <property type="evidence" value="ECO:0007669"/>
    <property type="project" value="TreeGrafter"/>
</dbReference>
<dbReference type="AlphaFoldDB" id="A0A4R7RUB5"/>
<reference evidence="6 7" key="1">
    <citation type="submission" date="2019-03" db="EMBL/GenBank/DDBJ databases">
        <title>Genomic Encyclopedia of Archaeal and Bacterial Type Strains, Phase II (KMG-II): from individual species to whole genera.</title>
        <authorList>
            <person name="Goeker M."/>
        </authorList>
    </citation>
    <scope>NUCLEOTIDE SEQUENCE [LARGE SCALE GENOMIC DNA]</scope>
    <source>
        <strain evidence="6 7">ATCC 25309</strain>
    </source>
</reference>
<comment type="similarity">
    <text evidence="4">Belongs to the ABC transporter superfamily. Macrolide exporter (TC 3.A.1.122) family.</text>
</comment>
<feature type="domain" description="ABC transporter" evidence="5">
    <location>
        <begin position="20"/>
        <end position="237"/>
    </location>
</feature>
<dbReference type="Pfam" id="PF00005">
    <property type="entry name" value="ABC_tran"/>
    <property type="match status" value="1"/>
</dbReference>
<dbReference type="InterPro" id="IPR003593">
    <property type="entry name" value="AAA+_ATPase"/>
</dbReference>
<comment type="caution">
    <text evidence="6">The sequence shown here is derived from an EMBL/GenBank/DDBJ whole genome shotgun (WGS) entry which is preliminary data.</text>
</comment>
<evidence type="ECO:0000256" key="2">
    <source>
        <dbReference type="ARBA" id="ARBA00022741"/>
    </source>
</evidence>
<dbReference type="GO" id="GO:0016887">
    <property type="term" value="F:ATP hydrolysis activity"/>
    <property type="evidence" value="ECO:0007669"/>
    <property type="project" value="InterPro"/>
</dbReference>
<sequence length="237" mass="25507">MPLGMPLLASMNAPASAVPLVATDVHRTYTLGGHQLPVLQGVNLEVAAGEKVFLCGQSGAGKTTLLYVLGGLERPTVGDVLVHGKSLYHGAAKARAQMRNQTMGFVFQHYFLLPELTALENVLLPAMIGGRKLESRARELLDKVGLTPRIDHLPTELSGGEQQRVAIARALINDPGILYADEPTGNLDASTGMGVMDMLIQVVEESKKTLVVVTHDQQMAKRGDRRLLLKQGKLEEG</sequence>
<dbReference type="InterPro" id="IPR015854">
    <property type="entry name" value="ABC_transpr_LolD-like"/>
</dbReference>
<dbReference type="InterPro" id="IPR017911">
    <property type="entry name" value="MacB-like_ATP-bd"/>
</dbReference>
<dbReference type="InterPro" id="IPR027417">
    <property type="entry name" value="P-loop_NTPase"/>
</dbReference>
<dbReference type="GO" id="GO:0098796">
    <property type="term" value="C:membrane protein complex"/>
    <property type="evidence" value="ECO:0007669"/>
    <property type="project" value="UniProtKB-ARBA"/>
</dbReference>
<proteinExistence type="inferred from homology"/>
<evidence type="ECO:0000313" key="7">
    <source>
        <dbReference type="Proteomes" id="UP000295662"/>
    </source>
</evidence>
<evidence type="ECO:0000256" key="4">
    <source>
        <dbReference type="ARBA" id="ARBA00038388"/>
    </source>
</evidence>
<evidence type="ECO:0000259" key="5">
    <source>
        <dbReference type="PROSITE" id="PS50893"/>
    </source>
</evidence>
<evidence type="ECO:0000313" key="6">
    <source>
        <dbReference type="EMBL" id="TDU69270.1"/>
    </source>
</evidence>
<accession>A0A4R7RUB5</accession>
<dbReference type="Gene3D" id="3.40.50.300">
    <property type="entry name" value="P-loop containing nucleotide triphosphate hydrolases"/>
    <property type="match status" value="1"/>
</dbReference>
<dbReference type="Proteomes" id="UP000295662">
    <property type="component" value="Unassembled WGS sequence"/>
</dbReference>
<organism evidence="6 7">
    <name type="scientific">Prosthecobacter fusiformis</name>
    <dbReference type="NCBI Taxonomy" id="48464"/>
    <lineage>
        <taxon>Bacteria</taxon>
        <taxon>Pseudomonadati</taxon>
        <taxon>Verrucomicrobiota</taxon>
        <taxon>Verrucomicrobiia</taxon>
        <taxon>Verrucomicrobiales</taxon>
        <taxon>Verrucomicrobiaceae</taxon>
        <taxon>Prosthecobacter</taxon>
    </lineage>
</organism>
<dbReference type="CDD" id="cd03255">
    <property type="entry name" value="ABC_MJ0796_LolCDE_FtsE"/>
    <property type="match status" value="1"/>
</dbReference>
<keyword evidence="3 6" id="KW-0067">ATP-binding</keyword>
<dbReference type="PANTHER" id="PTHR24220">
    <property type="entry name" value="IMPORT ATP-BINDING PROTEIN"/>
    <property type="match status" value="1"/>
</dbReference>
<keyword evidence="2" id="KW-0547">Nucleotide-binding</keyword>
<dbReference type="PROSITE" id="PS50893">
    <property type="entry name" value="ABC_TRANSPORTER_2"/>
    <property type="match status" value="1"/>
</dbReference>
<dbReference type="GO" id="GO:0005524">
    <property type="term" value="F:ATP binding"/>
    <property type="evidence" value="ECO:0007669"/>
    <property type="project" value="UniProtKB-KW"/>
</dbReference>
<dbReference type="PROSITE" id="PS00211">
    <property type="entry name" value="ABC_TRANSPORTER_1"/>
    <property type="match status" value="1"/>
</dbReference>
<dbReference type="EMBL" id="SOCA01000005">
    <property type="protein sequence ID" value="TDU69270.1"/>
    <property type="molecule type" value="Genomic_DNA"/>
</dbReference>
<dbReference type="InterPro" id="IPR003439">
    <property type="entry name" value="ABC_transporter-like_ATP-bd"/>
</dbReference>
<keyword evidence="7" id="KW-1185">Reference proteome</keyword>
<dbReference type="SMART" id="SM00382">
    <property type="entry name" value="AAA"/>
    <property type="match status" value="1"/>
</dbReference>
<keyword evidence="6" id="KW-0449">Lipoprotein</keyword>
<dbReference type="GO" id="GO:0005886">
    <property type="term" value="C:plasma membrane"/>
    <property type="evidence" value="ECO:0007669"/>
    <property type="project" value="TreeGrafter"/>
</dbReference>
<dbReference type="InterPro" id="IPR017871">
    <property type="entry name" value="ABC_transporter-like_CS"/>
</dbReference>
<gene>
    <name evidence="6" type="ORF">EI77_02919</name>
</gene>
<dbReference type="PANTHER" id="PTHR24220:SF689">
    <property type="entry name" value="LIPOPROTEIN-RELEASING SYSTEM ATP-BINDING PROTEIN LOLD"/>
    <property type="match status" value="1"/>
</dbReference>
<dbReference type="FunFam" id="3.40.50.300:FF:000032">
    <property type="entry name" value="Export ABC transporter ATP-binding protein"/>
    <property type="match status" value="1"/>
</dbReference>